<dbReference type="PANTHER" id="PTHR33375">
    <property type="entry name" value="CHROMOSOME-PARTITIONING PROTEIN PARB-RELATED"/>
    <property type="match status" value="1"/>
</dbReference>
<dbReference type="InterPro" id="IPR004437">
    <property type="entry name" value="ParB/RepB/Spo0J"/>
</dbReference>
<dbReference type="RefSeq" id="WP_015282509.1">
    <property type="nucleotide sequence ID" value="NC_019941.1"/>
</dbReference>
<dbReference type="SUPFAM" id="SSF110849">
    <property type="entry name" value="ParB/Sulfiredoxin"/>
    <property type="match status" value="1"/>
</dbReference>
<evidence type="ECO:0000313" key="5">
    <source>
        <dbReference type="EMBL" id="AGA92390.1"/>
    </source>
</evidence>
<dbReference type="FunFam" id="3.90.1530.30:FF:000001">
    <property type="entry name" value="Chromosome partitioning protein ParB"/>
    <property type="match status" value="1"/>
</dbReference>
<dbReference type="KEGG" id="tmb:Thimo_3738"/>
<keyword evidence="5" id="KW-0614">Plasmid</keyword>
<evidence type="ECO:0000259" key="4">
    <source>
        <dbReference type="SMART" id="SM00470"/>
    </source>
</evidence>
<dbReference type="Gene3D" id="1.10.10.2830">
    <property type="match status" value="1"/>
</dbReference>
<feature type="domain" description="ParB-like N-terminal" evidence="4">
    <location>
        <begin position="22"/>
        <end position="114"/>
    </location>
</feature>
<dbReference type="GO" id="GO:0007059">
    <property type="term" value="P:chromosome segregation"/>
    <property type="evidence" value="ECO:0007669"/>
    <property type="project" value="TreeGrafter"/>
</dbReference>
<dbReference type="PANTHER" id="PTHR33375:SF1">
    <property type="entry name" value="CHROMOSOME-PARTITIONING PROTEIN PARB-RELATED"/>
    <property type="match status" value="1"/>
</dbReference>
<dbReference type="GO" id="GO:0003677">
    <property type="term" value="F:DNA binding"/>
    <property type="evidence" value="ECO:0007669"/>
    <property type="project" value="UniProtKB-KW"/>
</dbReference>
<evidence type="ECO:0000313" key="6">
    <source>
        <dbReference type="Proteomes" id="UP000010816"/>
    </source>
</evidence>
<dbReference type="HOGENOM" id="CLU_799104_0_0_6"/>
<dbReference type="CDD" id="cd16393">
    <property type="entry name" value="SPO0J_N"/>
    <property type="match status" value="1"/>
</dbReference>
<dbReference type="EMBL" id="CP003052">
    <property type="protein sequence ID" value="AGA92390.1"/>
    <property type="molecule type" value="Genomic_DNA"/>
</dbReference>
<protein>
    <submittedName>
        <fullName evidence="5">Putative transcriptional regulator</fullName>
    </submittedName>
</protein>
<dbReference type="SMART" id="SM00470">
    <property type="entry name" value="ParB"/>
    <property type="match status" value="1"/>
</dbReference>
<comment type="similarity">
    <text evidence="1">Belongs to the ParB family.</text>
</comment>
<dbReference type="PATRIC" id="fig|765912.4.peg.3659"/>
<dbReference type="AlphaFoldDB" id="L0H3Y9"/>
<dbReference type="NCBIfam" id="TIGR00180">
    <property type="entry name" value="parB_part"/>
    <property type="match status" value="1"/>
</dbReference>
<organism evidence="5 6">
    <name type="scientific">Thioflavicoccus mobilis 8321</name>
    <dbReference type="NCBI Taxonomy" id="765912"/>
    <lineage>
        <taxon>Bacteria</taxon>
        <taxon>Pseudomonadati</taxon>
        <taxon>Pseudomonadota</taxon>
        <taxon>Gammaproteobacteria</taxon>
        <taxon>Chromatiales</taxon>
        <taxon>Chromatiaceae</taxon>
        <taxon>Thioflavicoccus</taxon>
    </lineage>
</organism>
<gene>
    <name evidence="5" type="ORF">Thimo_3738</name>
</gene>
<proteinExistence type="inferred from homology"/>
<dbReference type="Gene3D" id="3.90.1530.30">
    <property type="match status" value="1"/>
</dbReference>
<keyword evidence="2" id="KW-0238">DNA-binding</keyword>
<dbReference type="Pfam" id="PF02195">
    <property type="entry name" value="ParB_N"/>
    <property type="match status" value="1"/>
</dbReference>
<evidence type="ECO:0000256" key="2">
    <source>
        <dbReference type="ARBA" id="ARBA00023125"/>
    </source>
</evidence>
<keyword evidence="6" id="KW-1185">Reference proteome</keyword>
<dbReference type="Pfam" id="PF08535">
    <property type="entry name" value="KorB"/>
    <property type="match status" value="1"/>
</dbReference>
<sequence>MSLKGISSLAELMDTPAEAGAQEIALSLIDPDPNQPRTSFDELRLENLAASVKAQGVIEPLIVSHHPETAGRYMLIAGERRWRAAGKAGLTLVPVVIRELTGDQRLAVQLVENIDREELSVMEEALAVTRLLDFGRKPKEVADMLGKTAAWVSLRKKIAKHQAILEYFVVQGQTGDAETLAMLVDLEKIDRKAFEDMLQQDQVGRAMVREALDLAKARKEEAVNPKKSPIPKVTDPSESAHGGEEAAAERTGTSARSRSEGEASDPESPAAGTEEETPARSKASRTKRKGDSGSEGGSAAYDEIARALQTTLGLPVTIDAPRDGKSGELRIGFANLLELEGLQQNLT</sequence>
<geneLocation type="plasmid" evidence="5 6">
    <name>pTHIMO01</name>
</geneLocation>
<dbReference type="GO" id="GO:0005694">
    <property type="term" value="C:chromosome"/>
    <property type="evidence" value="ECO:0007669"/>
    <property type="project" value="TreeGrafter"/>
</dbReference>
<evidence type="ECO:0000256" key="3">
    <source>
        <dbReference type="SAM" id="MobiDB-lite"/>
    </source>
</evidence>
<evidence type="ECO:0000256" key="1">
    <source>
        <dbReference type="ARBA" id="ARBA00006295"/>
    </source>
</evidence>
<accession>L0H3Y9</accession>
<dbReference type="InterPro" id="IPR036086">
    <property type="entry name" value="ParB/Sulfiredoxin_sf"/>
</dbReference>
<dbReference type="OrthoDB" id="9796891at2"/>
<dbReference type="InterPro" id="IPR013741">
    <property type="entry name" value="KorB_domain"/>
</dbReference>
<dbReference type="InterPro" id="IPR003115">
    <property type="entry name" value="ParB_N"/>
</dbReference>
<dbReference type="Proteomes" id="UP000010816">
    <property type="component" value="Plasmid pTHIMO01"/>
</dbReference>
<feature type="region of interest" description="Disordered" evidence="3">
    <location>
        <begin position="218"/>
        <end position="302"/>
    </location>
</feature>
<name>L0H3Y9_9GAMM</name>
<reference evidence="5 6" key="1">
    <citation type="submission" date="2011-09" db="EMBL/GenBank/DDBJ databases">
        <title>Complete sequence of plasmid of Thioflavicoccus mobilis 8321.</title>
        <authorList>
            <consortium name="US DOE Joint Genome Institute"/>
            <person name="Lucas S."/>
            <person name="Han J."/>
            <person name="Lapidus A."/>
            <person name="Cheng J.-F."/>
            <person name="Goodwin L."/>
            <person name="Pitluck S."/>
            <person name="Peters L."/>
            <person name="Ovchinnikova G."/>
            <person name="Lu M."/>
            <person name="Detter J.C."/>
            <person name="Han C."/>
            <person name="Tapia R."/>
            <person name="Land M."/>
            <person name="Hauser L."/>
            <person name="Kyrpides N."/>
            <person name="Ivanova N."/>
            <person name="Pagani I."/>
            <person name="Vogl K."/>
            <person name="Liu Z."/>
            <person name="Imhoff J."/>
            <person name="Thiel V."/>
            <person name="Frigaard N.-U."/>
            <person name="Bryant D."/>
            <person name="Woyke T."/>
        </authorList>
    </citation>
    <scope>NUCLEOTIDE SEQUENCE [LARGE SCALE GENOMIC DNA]</scope>
    <source>
        <strain evidence="5 6">8321</strain>
        <plasmid evidence="6">Plasmid pTHIMO01</plasmid>
    </source>
</reference>
<dbReference type="InterPro" id="IPR050336">
    <property type="entry name" value="Chromosome_partition/occlusion"/>
</dbReference>